<sequence>MKRSSKRKRGSLSNGKNRRERVRGTGS</sequence>
<dbReference type="EMBL" id="GGEC01011814">
    <property type="protein sequence ID" value="MBW92297.1"/>
    <property type="molecule type" value="Transcribed_RNA"/>
</dbReference>
<reference evidence="2" key="1">
    <citation type="submission" date="2018-02" db="EMBL/GenBank/DDBJ databases">
        <title>Rhizophora mucronata_Transcriptome.</title>
        <authorList>
            <person name="Meera S.P."/>
            <person name="Sreeshan A."/>
            <person name="Augustine A."/>
        </authorList>
    </citation>
    <scope>NUCLEOTIDE SEQUENCE</scope>
    <source>
        <tissue evidence="2">Leaf</tissue>
    </source>
</reference>
<protein>
    <submittedName>
        <fullName evidence="2">Uncharacterized protein</fullName>
    </submittedName>
</protein>
<feature type="region of interest" description="Disordered" evidence="1">
    <location>
        <begin position="1"/>
        <end position="27"/>
    </location>
</feature>
<organism evidence="2">
    <name type="scientific">Rhizophora mucronata</name>
    <name type="common">Asiatic mangrove</name>
    <dbReference type="NCBI Taxonomy" id="61149"/>
    <lineage>
        <taxon>Eukaryota</taxon>
        <taxon>Viridiplantae</taxon>
        <taxon>Streptophyta</taxon>
        <taxon>Embryophyta</taxon>
        <taxon>Tracheophyta</taxon>
        <taxon>Spermatophyta</taxon>
        <taxon>Magnoliopsida</taxon>
        <taxon>eudicotyledons</taxon>
        <taxon>Gunneridae</taxon>
        <taxon>Pentapetalae</taxon>
        <taxon>rosids</taxon>
        <taxon>fabids</taxon>
        <taxon>Malpighiales</taxon>
        <taxon>Rhizophoraceae</taxon>
        <taxon>Rhizophora</taxon>
    </lineage>
</organism>
<proteinExistence type="predicted"/>
<accession>A0A2P2JFQ9</accession>
<name>A0A2P2JFQ9_RHIMU</name>
<feature type="compositionally biased region" description="Basic residues" evidence="1">
    <location>
        <begin position="1"/>
        <end position="21"/>
    </location>
</feature>
<evidence type="ECO:0000256" key="1">
    <source>
        <dbReference type="SAM" id="MobiDB-lite"/>
    </source>
</evidence>
<dbReference type="AlphaFoldDB" id="A0A2P2JFQ9"/>
<evidence type="ECO:0000313" key="2">
    <source>
        <dbReference type="EMBL" id="MBW92297.1"/>
    </source>
</evidence>